<dbReference type="OrthoDB" id="419770at2759"/>
<accession>A0A4P9ZDQ6</accession>
<evidence type="ECO:0000256" key="6">
    <source>
        <dbReference type="ARBA" id="ARBA00023136"/>
    </source>
</evidence>
<dbReference type="InterPro" id="IPR007217">
    <property type="entry name" value="Per1-like"/>
</dbReference>
<proteinExistence type="inferred from homology"/>
<evidence type="ECO:0000313" key="9">
    <source>
        <dbReference type="Proteomes" id="UP000268321"/>
    </source>
</evidence>
<dbReference type="PANTHER" id="PTHR13148:SF0">
    <property type="entry name" value="POST-GPI ATTACHMENT TO PROTEINS FACTOR 3"/>
    <property type="match status" value="1"/>
</dbReference>
<name>A0A4P9ZDQ6_9ASCO</name>
<comment type="subcellular location">
    <subcellularLocation>
        <location evidence="1">Endomembrane system</location>
        <topology evidence="1">Multi-pass membrane protein</topology>
    </subcellularLocation>
    <subcellularLocation>
        <location evidence="7">Endoplasmic reticulum membrane</location>
        <topology evidence="7">Multi-pass membrane protein</topology>
    </subcellularLocation>
</comment>
<evidence type="ECO:0000256" key="1">
    <source>
        <dbReference type="ARBA" id="ARBA00004127"/>
    </source>
</evidence>
<dbReference type="Pfam" id="PF04080">
    <property type="entry name" value="Per1"/>
    <property type="match status" value="1"/>
</dbReference>
<keyword evidence="2 7" id="KW-0337">GPI-anchor biosynthesis</keyword>
<comment type="similarity">
    <text evidence="7">Belongs to the PGAP3 family.</text>
</comment>
<feature type="transmembrane region" description="Helical" evidence="7">
    <location>
        <begin position="57"/>
        <end position="80"/>
    </location>
</feature>
<dbReference type="PANTHER" id="PTHR13148">
    <property type="entry name" value="PER1-RELATED"/>
    <property type="match status" value="1"/>
</dbReference>
<feature type="transmembrane region" description="Helical" evidence="7">
    <location>
        <begin position="148"/>
        <end position="166"/>
    </location>
</feature>
<comment type="function">
    <text evidence="7">Involved in the lipid remodeling steps of GPI-anchor maturation.</text>
</comment>
<keyword evidence="4" id="KW-0732">Signal</keyword>
<evidence type="ECO:0000256" key="7">
    <source>
        <dbReference type="RuleBase" id="RU365066"/>
    </source>
</evidence>
<protein>
    <recommendedName>
        <fullName evidence="7">Post-GPI attachment to proteins factor 3</fullName>
    </recommendedName>
</protein>
<organism evidence="8 9">
    <name type="scientific">Metschnikowia bicuspidata</name>
    <dbReference type="NCBI Taxonomy" id="27322"/>
    <lineage>
        <taxon>Eukaryota</taxon>
        <taxon>Fungi</taxon>
        <taxon>Dikarya</taxon>
        <taxon>Ascomycota</taxon>
        <taxon>Saccharomycotina</taxon>
        <taxon>Pichiomycetes</taxon>
        <taxon>Metschnikowiaceae</taxon>
        <taxon>Metschnikowia</taxon>
    </lineage>
</organism>
<keyword evidence="5 7" id="KW-1133">Transmembrane helix</keyword>
<keyword evidence="3 7" id="KW-0812">Transmembrane</keyword>
<evidence type="ECO:0000313" key="8">
    <source>
        <dbReference type="EMBL" id="RKP31097.1"/>
    </source>
</evidence>
<evidence type="ECO:0000256" key="4">
    <source>
        <dbReference type="ARBA" id="ARBA00022729"/>
    </source>
</evidence>
<keyword evidence="7" id="KW-0256">Endoplasmic reticulum</keyword>
<dbReference type="Proteomes" id="UP000268321">
    <property type="component" value="Unassembled WGS sequence"/>
</dbReference>
<evidence type="ECO:0000256" key="3">
    <source>
        <dbReference type="ARBA" id="ARBA00022692"/>
    </source>
</evidence>
<dbReference type="GO" id="GO:0006506">
    <property type="term" value="P:GPI anchor biosynthetic process"/>
    <property type="evidence" value="ECO:0007669"/>
    <property type="project" value="UniProtKB-KW"/>
</dbReference>
<dbReference type="GO" id="GO:0005789">
    <property type="term" value="C:endoplasmic reticulum membrane"/>
    <property type="evidence" value="ECO:0007669"/>
    <property type="project" value="UniProtKB-SubCell"/>
</dbReference>
<sequence length="273" mass="32108">GEDVVQFDGKWPFVRVLGITELFLTLFSLGNFYVNYINFKKLRHYMRINTNHIHQSVVFSQFMLLALVNLIGWACSTIFHIRDTSITETMDYLGAGAIVIANFNAVFVRYFDLHLVKNRIRRQWFQCGMICLLLFHYMWLYISWDYDYNMKFNVFIGLLAAGLWILHSIRVHRLYSSGTTRKGSIYLAPYEAKITDKLRYLGITSSTYIGLIPVVLNLYLIVSVSLEFIDFVPWFLLIDAHSLWHACTILPPIIWHDWNIWELELASQDFRLP</sequence>
<feature type="transmembrane region" description="Helical" evidence="7">
    <location>
        <begin position="12"/>
        <end position="36"/>
    </location>
</feature>
<feature type="transmembrane region" description="Helical" evidence="7">
    <location>
        <begin position="92"/>
        <end position="111"/>
    </location>
</feature>
<dbReference type="EMBL" id="ML004446">
    <property type="protein sequence ID" value="RKP31097.1"/>
    <property type="molecule type" value="Genomic_DNA"/>
</dbReference>
<evidence type="ECO:0000256" key="2">
    <source>
        <dbReference type="ARBA" id="ARBA00022502"/>
    </source>
</evidence>
<reference evidence="9" key="1">
    <citation type="journal article" date="2018" name="Nat. Microbiol.">
        <title>Leveraging single-cell genomics to expand the fungal tree of life.</title>
        <authorList>
            <person name="Ahrendt S.R."/>
            <person name="Quandt C.A."/>
            <person name="Ciobanu D."/>
            <person name="Clum A."/>
            <person name="Salamov A."/>
            <person name="Andreopoulos B."/>
            <person name="Cheng J.F."/>
            <person name="Woyke T."/>
            <person name="Pelin A."/>
            <person name="Henrissat B."/>
            <person name="Reynolds N.K."/>
            <person name="Benny G.L."/>
            <person name="Smith M.E."/>
            <person name="James T.Y."/>
            <person name="Grigoriev I.V."/>
        </authorList>
    </citation>
    <scope>NUCLEOTIDE SEQUENCE [LARGE SCALE GENOMIC DNA]</scope>
    <source>
        <strain evidence="9">Baker2002</strain>
    </source>
</reference>
<feature type="transmembrane region" description="Helical" evidence="7">
    <location>
        <begin position="123"/>
        <end position="142"/>
    </location>
</feature>
<keyword evidence="6 7" id="KW-0472">Membrane</keyword>
<feature type="non-terminal residue" evidence="8">
    <location>
        <position position="1"/>
    </location>
</feature>
<gene>
    <name evidence="8" type="ORF">METBISCDRAFT_14669</name>
</gene>
<dbReference type="GO" id="GO:0016788">
    <property type="term" value="F:hydrolase activity, acting on ester bonds"/>
    <property type="evidence" value="ECO:0007669"/>
    <property type="project" value="TreeGrafter"/>
</dbReference>
<evidence type="ECO:0000256" key="5">
    <source>
        <dbReference type="ARBA" id="ARBA00022989"/>
    </source>
</evidence>
<feature type="transmembrane region" description="Helical" evidence="7">
    <location>
        <begin position="200"/>
        <end position="222"/>
    </location>
</feature>
<keyword evidence="9" id="KW-1185">Reference proteome</keyword>
<dbReference type="AlphaFoldDB" id="A0A4P9ZDQ6"/>
<comment type="caution">
    <text evidence="7">Lacks conserved residue(s) required for the propagation of feature annotation.</text>
</comment>